<dbReference type="EMBL" id="JAUSQZ010000001">
    <property type="protein sequence ID" value="MDP9830612.1"/>
    <property type="molecule type" value="Genomic_DNA"/>
</dbReference>
<dbReference type="SUPFAM" id="SSF51735">
    <property type="entry name" value="NAD(P)-binding Rossmann-fold domains"/>
    <property type="match status" value="1"/>
</dbReference>
<evidence type="ECO:0000256" key="1">
    <source>
        <dbReference type="ARBA" id="ARBA00006484"/>
    </source>
</evidence>
<evidence type="ECO:0000313" key="5">
    <source>
        <dbReference type="Proteomes" id="UP001235712"/>
    </source>
</evidence>
<comment type="caution">
    <text evidence="4">The sequence shown here is derived from an EMBL/GenBank/DDBJ whole genome shotgun (WGS) entry which is preliminary data.</text>
</comment>
<dbReference type="Proteomes" id="UP001235712">
    <property type="component" value="Unassembled WGS sequence"/>
</dbReference>
<name>A0ABT9PDQ4_9ACTN</name>
<dbReference type="InterPro" id="IPR036291">
    <property type="entry name" value="NAD(P)-bd_dom_sf"/>
</dbReference>
<reference evidence="4 5" key="1">
    <citation type="submission" date="2023-07" db="EMBL/GenBank/DDBJ databases">
        <title>Sequencing the genomes of 1000 actinobacteria strains.</title>
        <authorList>
            <person name="Klenk H.-P."/>
        </authorList>
    </citation>
    <scope>NUCLEOTIDE SEQUENCE [LARGE SCALE GENOMIC DNA]</scope>
    <source>
        <strain evidence="4 5">DSM 44388</strain>
    </source>
</reference>
<proteinExistence type="inferred from homology"/>
<dbReference type="SMART" id="SM00822">
    <property type="entry name" value="PKS_KR"/>
    <property type="match status" value="1"/>
</dbReference>
<dbReference type="InterPro" id="IPR002347">
    <property type="entry name" value="SDR_fam"/>
</dbReference>
<dbReference type="RefSeq" id="WP_307249678.1">
    <property type="nucleotide sequence ID" value="NZ_JAUSQZ010000001.1"/>
</dbReference>
<comment type="similarity">
    <text evidence="1">Belongs to the short-chain dehydrogenases/reductases (SDR) family.</text>
</comment>
<gene>
    <name evidence="4" type="ORF">J2S57_006361</name>
</gene>
<keyword evidence="2" id="KW-0560">Oxidoreductase</keyword>
<organism evidence="4 5">
    <name type="scientific">Kineosporia succinea</name>
    <dbReference type="NCBI Taxonomy" id="84632"/>
    <lineage>
        <taxon>Bacteria</taxon>
        <taxon>Bacillati</taxon>
        <taxon>Actinomycetota</taxon>
        <taxon>Actinomycetes</taxon>
        <taxon>Kineosporiales</taxon>
        <taxon>Kineosporiaceae</taxon>
        <taxon>Kineosporia</taxon>
    </lineage>
</organism>
<dbReference type="InterPro" id="IPR057326">
    <property type="entry name" value="KR_dom"/>
</dbReference>
<dbReference type="PRINTS" id="PR00081">
    <property type="entry name" value="GDHRDH"/>
</dbReference>
<evidence type="ECO:0000259" key="3">
    <source>
        <dbReference type="SMART" id="SM00822"/>
    </source>
</evidence>
<feature type="domain" description="Ketoreductase" evidence="3">
    <location>
        <begin position="7"/>
        <end position="179"/>
    </location>
</feature>
<dbReference type="PANTHER" id="PTHR43669">
    <property type="entry name" value="5-KETO-D-GLUCONATE 5-REDUCTASE"/>
    <property type="match status" value="1"/>
</dbReference>
<dbReference type="Gene3D" id="3.40.50.720">
    <property type="entry name" value="NAD(P)-binding Rossmann-like Domain"/>
    <property type="match status" value="1"/>
</dbReference>
<dbReference type="PRINTS" id="PR00080">
    <property type="entry name" value="SDRFAMILY"/>
</dbReference>
<dbReference type="PROSITE" id="PS00061">
    <property type="entry name" value="ADH_SHORT"/>
    <property type="match status" value="1"/>
</dbReference>
<accession>A0ABT9PDQ4</accession>
<dbReference type="InterPro" id="IPR020904">
    <property type="entry name" value="Sc_DH/Rdtase_CS"/>
</dbReference>
<protein>
    <submittedName>
        <fullName evidence="4">NAD(P)-dependent dehydrogenase (Short-subunit alcohol dehydrogenase family)</fullName>
    </submittedName>
</protein>
<evidence type="ECO:0000313" key="4">
    <source>
        <dbReference type="EMBL" id="MDP9830612.1"/>
    </source>
</evidence>
<sequence length="245" mass="25550">MSRFAGKNVVITGGSSGIGLGTAKYLTDGGARVMVTGRDQAGLDRAGESIGAIAVRSDMTSAADRQALAERVAAEFGSLDLLFVNAGVTRSSTFAETGEELYDEVFAINTRGVYFTVQALAPLMREGSGIVLTTSLADEMGMPGTGVYSASKAAVRSMARTFAAELLPRGVRVNAISPGPIDTGIIHRSMPAEAADAFMRQVREGNPMRRTGTEEEIARAVAFLGFEATYNTGLELAVDGGAAQL</sequence>
<dbReference type="CDD" id="cd05233">
    <property type="entry name" value="SDR_c"/>
    <property type="match status" value="1"/>
</dbReference>
<evidence type="ECO:0000256" key="2">
    <source>
        <dbReference type="ARBA" id="ARBA00023002"/>
    </source>
</evidence>
<dbReference type="Pfam" id="PF13561">
    <property type="entry name" value="adh_short_C2"/>
    <property type="match status" value="1"/>
</dbReference>
<dbReference type="PANTHER" id="PTHR43669:SF3">
    <property type="entry name" value="ALCOHOL DEHYDROGENASE, PUTATIVE (AFU_ORTHOLOGUE AFUA_3G03445)-RELATED"/>
    <property type="match status" value="1"/>
</dbReference>
<keyword evidence="5" id="KW-1185">Reference proteome</keyword>